<name>A0AAN9BLU6_9CAEN</name>
<dbReference type="AlphaFoldDB" id="A0AAN9BLU6"/>
<reference evidence="2 3" key="1">
    <citation type="submission" date="2024-02" db="EMBL/GenBank/DDBJ databases">
        <title>Chromosome-scale genome assembly of the rough periwinkle Littorina saxatilis.</title>
        <authorList>
            <person name="De Jode A."/>
            <person name="Faria R."/>
            <person name="Formenti G."/>
            <person name="Sims Y."/>
            <person name="Smith T.P."/>
            <person name="Tracey A."/>
            <person name="Wood J.M.D."/>
            <person name="Zagrodzka Z.B."/>
            <person name="Johannesson K."/>
            <person name="Butlin R.K."/>
            <person name="Leder E.H."/>
        </authorList>
    </citation>
    <scope>NUCLEOTIDE SEQUENCE [LARGE SCALE GENOMIC DNA]</scope>
    <source>
        <strain evidence="2">Snail1</strain>
        <tissue evidence="2">Muscle</tissue>
    </source>
</reference>
<proteinExistence type="predicted"/>
<protein>
    <recommendedName>
        <fullName evidence="4">Reverse transcriptase</fullName>
    </recommendedName>
</protein>
<dbReference type="Proteomes" id="UP001374579">
    <property type="component" value="Unassembled WGS sequence"/>
</dbReference>
<organism evidence="2 3">
    <name type="scientific">Littorina saxatilis</name>
    <dbReference type="NCBI Taxonomy" id="31220"/>
    <lineage>
        <taxon>Eukaryota</taxon>
        <taxon>Metazoa</taxon>
        <taxon>Spiralia</taxon>
        <taxon>Lophotrochozoa</taxon>
        <taxon>Mollusca</taxon>
        <taxon>Gastropoda</taxon>
        <taxon>Caenogastropoda</taxon>
        <taxon>Littorinimorpha</taxon>
        <taxon>Littorinoidea</taxon>
        <taxon>Littorinidae</taxon>
        <taxon>Littorina</taxon>
    </lineage>
</organism>
<evidence type="ECO:0000313" key="3">
    <source>
        <dbReference type="Proteomes" id="UP001374579"/>
    </source>
</evidence>
<feature type="region of interest" description="Disordered" evidence="1">
    <location>
        <begin position="1"/>
        <end position="43"/>
    </location>
</feature>
<evidence type="ECO:0000313" key="2">
    <source>
        <dbReference type="EMBL" id="KAK7107715.1"/>
    </source>
</evidence>
<evidence type="ECO:0000256" key="1">
    <source>
        <dbReference type="SAM" id="MobiDB-lite"/>
    </source>
</evidence>
<dbReference type="EMBL" id="JBAMIC010000004">
    <property type="protein sequence ID" value="KAK7107715.1"/>
    <property type="molecule type" value="Genomic_DNA"/>
</dbReference>
<gene>
    <name evidence="2" type="ORF">V1264_015589</name>
</gene>
<evidence type="ECO:0008006" key="4">
    <source>
        <dbReference type="Google" id="ProtNLM"/>
    </source>
</evidence>
<comment type="caution">
    <text evidence="2">The sequence shown here is derived from an EMBL/GenBank/DDBJ whole genome shotgun (WGS) entry which is preliminary data.</text>
</comment>
<sequence length="113" mass="12073">MTLGDRIDSNGARPVRIHQAGAAPGSAPQRSPPSATGGPFISSCGARGRVPSPMCSCGEAEQDTAHILRDCRSHQVLREEIWPLPESLHNKLYGPVAALQRTTNYISRSGLQV</sequence>
<keyword evidence="3" id="KW-1185">Reference proteome</keyword>
<accession>A0AAN9BLU6</accession>